<reference evidence="2 3" key="1">
    <citation type="submission" date="2019-05" db="EMBL/GenBank/DDBJ databases">
        <title>The metagenome of a microbial culture collection derived from dairy environment covers the genomic content of the human microbiome.</title>
        <authorList>
            <person name="Roder T."/>
            <person name="Wuthrich D."/>
            <person name="Sattari Z."/>
            <person name="Von Ah U."/>
            <person name="Bar C."/>
            <person name="Ronchi F."/>
            <person name="Macpherson A.J."/>
            <person name="Ganal-Vonarburg S.C."/>
            <person name="Bruggmann R."/>
            <person name="Vergeres G."/>
        </authorList>
    </citation>
    <scope>NUCLEOTIDE SEQUENCE [LARGE SCALE GENOMIC DNA]</scope>
    <source>
        <strain evidence="2 3">FAM 24235</strain>
    </source>
</reference>
<evidence type="ECO:0000313" key="2">
    <source>
        <dbReference type="EMBL" id="TLQ05865.1"/>
    </source>
</evidence>
<dbReference type="InterPro" id="IPR035472">
    <property type="entry name" value="RpiR-like_SIS"/>
</dbReference>
<evidence type="ECO:0000313" key="3">
    <source>
        <dbReference type="Proteomes" id="UP000307201"/>
    </source>
</evidence>
<proteinExistence type="predicted"/>
<dbReference type="AlphaFoldDB" id="A0A5R9BZ94"/>
<dbReference type="PANTHER" id="PTHR30514">
    <property type="entry name" value="GLUCOKINASE"/>
    <property type="match status" value="1"/>
</dbReference>
<dbReference type="Pfam" id="PF01380">
    <property type="entry name" value="SIS"/>
    <property type="match status" value="1"/>
</dbReference>
<sequence>METYSEKVVIISVGLTKMVGEYMSKRLMQLNCSSSYIYESHMIDLITNWITDKDCVIFISSSGNTQTLLKAAEKMDHLAIPTIVLTNNPDSSLTNSTELAISLSVQNQLYGGYDISARSFLVVLSDLIVDYYHLLNK</sequence>
<feature type="domain" description="SIS" evidence="1">
    <location>
        <begin position="1"/>
        <end position="137"/>
    </location>
</feature>
<dbReference type="SUPFAM" id="SSF53697">
    <property type="entry name" value="SIS domain"/>
    <property type="match status" value="1"/>
</dbReference>
<dbReference type="PANTHER" id="PTHR30514:SF21">
    <property type="entry name" value="RPIR-FAMILY TRANSCRIPTIONAL REGULATOR"/>
    <property type="match status" value="1"/>
</dbReference>
<dbReference type="OrthoDB" id="1648815at2"/>
<dbReference type="EMBL" id="VBTE01000047">
    <property type="protein sequence ID" value="TLQ05865.1"/>
    <property type="molecule type" value="Genomic_DNA"/>
</dbReference>
<dbReference type="Proteomes" id="UP000307201">
    <property type="component" value="Unassembled WGS sequence"/>
</dbReference>
<dbReference type="PROSITE" id="PS51464">
    <property type="entry name" value="SIS"/>
    <property type="match status" value="1"/>
</dbReference>
<dbReference type="InterPro" id="IPR001347">
    <property type="entry name" value="SIS_dom"/>
</dbReference>
<dbReference type="InterPro" id="IPR046348">
    <property type="entry name" value="SIS_dom_sf"/>
</dbReference>
<dbReference type="InterPro" id="IPR047640">
    <property type="entry name" value="RpiR-like"/>
</dbReference>
<dbReference type="GO" id="GO:0097367">
    <property type="term" value="F:carbohydrate derivative binding"/>
    <property type="evidence" value="ECO:0007669"/>
    <property type="project" value="InterPro"/>
</dbReference>
<dbReference type="GO" id="GO:0003700">
    <property type="term" value="F:DNA-binding transcription factor activity"/>
    <property type="evidence" value="ECO:0007669"/>
    <property type="project" value="InterPro"/>
</dbReference>
<dbReference type="CDD" id="cd05013">
    <property type="entry name" value="SIS_RpiR"/>
    <property type="match status" value="1"/>
</dbReference>
<dbReference type="Gene3D" id="3.40.50.10490">
    <property type="entry name" value="Glucose-6-phosphate isomerase like protein, domain 1"/>
    <property type="match status" value="1"/>
</dbReference>
<comment type="caution">
    <text evidence="2">The sequence shown here is derived from an EMBL/GenBank/DDBJ whole genome shotgun (WGS) entry which is preliminary data.</text>
</comment>
<protein>
    <submittedName>
        <fullName evidence="2">SIS domain-containing protein</fullName>
    </submittedName>
</protein>
<organism evidence="2 3">
    <name type="scientific">Marinilactibacillus psychrotolerans</name>
    <dbReference type="NCBI Taxonomy" id="191770"/>
    <lineage>
        <taxon>Bacteria</taxon>
        <taxon>Bacillati</taxon>
        <taxon>Bacillota</taxon>
        <taxon>Bacilli</taxon>
        <taxon>Lactobacillales</taxon>
        <taxon>Carnobacteriaceae</taxon>
        <taxon>Marinilactibacillus</taxon>
    </lineage>
</organism>
<dbReference type="GO" id="GO:1901135">
    <property type="term" value="P:carbohydrate derivative metabolic process"/>
    <property type="evidence" value="ECO:0007669"/>
    <property type="project" value="InterPro"/>
</dbReference>
<accession>A0A5R9BZ94</accession>
<name>A0A5R9BZ94_9LACT</name>
<dbReference type="GO" id="GO:0003677">
    <property type="term" value="F:DNA binding"/>
    <property type="evidence" value="ECO:0007669"/>
    <property type="project" value="InterPro"/>
</dbReference>
<gene>
    <name evidence="2" type="ORF">FEZ48_11810</name>
</gene>
<evidence type="ECO:0000259" key="1">
    <source>
        <dbReference type="PROSITE" id="PS51464"/>
    </source>
</evidence>